<name>A0A3R9R1G1_9BACT</name>
<feature type="chain" id="PRO_5018532123" description="Mannosylglycerate hydrolase MGH1-like glycoside hydrolase domain-containing protein" evidence="1">
    <location>
        <begin position="18"/>
        <end position="839"/>
    </location>
</feature>
<dbReference type="OrthoDB" id="9759959at2"/>
<accession>A0A3R9R1G1</accession>
<dbReference type="PANTHER" id="PTHR34987">
    <property type="entry name" value="C, PUTATIVE (AFU_ORTHOLOGUE AFUA_3G02880)-RELATED"/>
    <property type="match status" value="1"/>
</dbReference>
<dbReference type="EMBL" id="RSDW01000001">
    <property type="protein sequence ID" value="RSL15605.1"/>
    <property type="molecule type" value="Genomic_DNA"/>
</dbReference>
<dbReference type="InterPro" id="IPR008928">
    <property type="entry name" value="6-hairpin_glycosidase_sf"/>
</dbReference>
<keyword evidence="4" id="KW-1185">Reference proteome</keyword>
<dbReference type="InterPro" id="IPR012341">
    <property type="entry name" value="6hp_glycosidase-like_sf"/>
</dbReference>
<dbReference type="GO" id="GO:0005975">
    <property type="term" value="P:carbohydrate metabolic process"/>
    <property type="evidence" value="ECO:0007669"/>
    <property type="project" value="InterPro"/>
</dbReference>
<feature type="signal peptide" evidence="1">
    <location>
        <begin position="1"/>
        <end position="17"/>
    </location>
</feature>
<dbReference type="Gene3D" id="1.50.10.10">
    <property type="match status" value="1"/>
</dbReference>
<dbReference type="RefSeq" id="WP_125484327.1">
    <property type="nucleotide sequence ID" value="NZ_RSDW01000001.1"/>
</dbReference>
<reference evidence="3 4" key="1">
    <citation type="submission" date="2018-12" db="EMBL/GenBank/DDBJ databases">
        <title>Sequencing of bacterial isolates from soil warming experiment in Harvard Forest, Massachusetts, USA.</title>
        <authorList>
            <person name="Deangelis K."/>
        </authorList>
    </citation>
    <scope>NUCLEOTIDE SEQUENCE [LARGE SCALE GENOMIC DNA]</scope>
    <source>
        <strain evidence="3 4">EB153</strain>
    </source>
</reference>
<dbReference type="PANTHER" id="PTHR34987:SF4">
    <property type="entry name" value="ALPHA-L-RHAMNOSIDASE C-TERMINAL DOMAIN-CONTAINING PROTEIN"/>
    <property type="match status" value="1"/>
</dbReference>
<evidence type="ECO:0000313" key="3">
    <source>
        <dbReference type="EMBL" id="RSL15605.1"/>
    </source>
</evidence>
<organism evidence="3 4">
    <name type="scientific">Edaphobacter aggregans</name>
    <dbReference type="NCBI Taxonomy" id="570835"/>
    <lineage>
        <taxon>Bacteria</taxon>
        <taxon>Pseudomonadati</taxon>
        <taxon>Acidobacteriota</taxon>
        <taxon>Terriglobia</taxon>
        <taxon>Terriglobales</taxon>
        <taxon>Acidobacteriaceae</taxon>
        <taxon>Edaphobacter</taxon>
    </lineage>
</organism>
<comment type="caution">
    <text evidence="3">The sequence shown here is derived from an EMBL/GenBank/DDBJ whole genome shotgun (WGS) entry which is preliminary data.</text>
</comment>
<keyword evidence="1" id="KW-0732">Signal</keyword>
<dbReference type="SUPFAM" id="SSF48208">
    <property type="entry name" value="Six-hairpin glycosidases"/>
    <property type="match status" value="1"/>
</dbReference>
<evidence type="ECO:0000259" key="2">
    <source>
        <dbReference type="Pfam" id="PF22422"/>
    </source>
</evidence>
<evidence type="ECO:0000256" key="1">
    <source>
        <dbReference type="SAM" id="SignalP"/>
    </source>
</evidence>
<dbReference type="Pfam" id="PF22422">
    <property type="entry name" value="MGH1-like_GH"/>
    <property type="match status" value="1"/>
</dbReference>
<evidence type="ECO:0000313" key="4">
    <source>
        <dbReference type="Proteomes" id="UP000269669"/>
    </source>
</evidence>
<gene>
    <name evidence="3" type="ORF">EDE15_1096</name>
</gene>
<proteinExistence type="predicted"/>
<feature type="domain" description="Mannosylglycerate hydrolase MGH1-like glycoside hydrolase" evidence="2">
    <location>
        <begin position="471"/>
        <end position="597"/>
    </location>
</feature>
<dbReference type="InterPro" id="IPR054491">
    <property type="entry name" value="MGH1-like_GH"/>
</dbReference>
<protein>
    <recommendedName>
        <fullName evidence="2">Mannosylglycerate hydrolase MGH1-like glycoside hydrolase domain-containing protein</fullName>
    </recommendedName>
</protein>
<dbReference type="Proteomes" id="UP000269669">
    <property type="component" value="Unassembled WGS sequence"/>
</dbReference>
<dbReference type="AlphaFoldDB" id="A0A3R9R1G1"/>
<sequence length="839" mass="93218">MRLVLVGTAMLCGMAAAQTTGLQPVNSFPLKEDGLVIRRHVESGMPFTVAGTQGVILGQQEGIFEAWTLPVKLLSHFSIKAEVEGYPVPIELKDHAREIEVFPNRTVITYSHIAFTLRQIMFAPDEMEPGTGAVVLFQVDSARPVDLTFSFNPEMRPMWPQEDQGIPSAEWIKLDASGFYVLHTDFPNLAGAVAMPTSQPGIMAPYQEKPQFHPLELKLHYDQKRDKDRYFPLLMAVGTTTETATNVALQAKLERLGAIVEQTYSAHAARYLRMMKELTAIRTPDADLNNAFSWASISIEQLRAKVQPTGEVGLVAGYFSSGDSARPGFGWFFGRDALYTLYAVNDFGDFRLSREAMEFLIRRQRDDGKMMHEYSQTAANVDWRALPYMYAAADATPLFLTAMLDYVRSSGDADFLRRHRESVEKAWHFEITHDSDGDGIYDNAQGTGWVESWPPGMPHQEIYLALLDQQASTAMAKLASLLNDKATAESAAKRADELKKKIEREYYDSTRDAYAFSRNRDGTLDHTATVYPMIAWWNGGDGLTHADASFQRWASHDFSTDWGLRDIAESDPLFDPISYHQGSVWPLFTGWAAVAQYRAGHPLTGYAHLMQNADQTTMQDLGAVTELLSGAFFQPFGRSTSHQLWSSAMVVVPAIRGLFGIDVDAVSESVWLNPHLPANWDNAEVQRLHVGEAVCALEYKREGQRLVVHIKTVSGKNVRLTTSVKESQVTADGSSIIFALPPVEVALPHRLPLQGARTAQMKVLSETRDSHSLKLELEAAAGSIVELKVRRNGPKLNLRIEGGTLTAAGDTDAQSNIDQVVVRFPDGSGYQHRALTLSW</sequence>